<gene>
    <name evidence="2" type="ORF">IX84_12070</name>
</gene>
<dbReference type="Gene3D" id="2.130.10.10">
    <property type="entry name" value="YVTN repeat-like/Quinoprotein amine dehydrogenase"/>
    <property type="match status" value="2"/>
</dbReference>
<dbReference type="AlphaFoldDB" id="A0A098S6Z6"/>
<dbReference type="Pfam" id="PF21544">
    <property type="entry name" value="PorZ_N_b_propeller"/>
    <property type="match status" value="1"/>
</dbReference>
<evidence type="ECO:0000313" key="3">
    <source>
        <dbReference type="Proteomes" id="UP000029736"/>
    </source>
</evidence>
<dbReference type="InterPro" id="IPR015943">
    <property type="entry name" value="WD40/YVTN_repeat-like_dom_sf"/>
</dbReference>
<dbReference type="Proteomes" id="UP000029736">
    <property type="component" value="Unassembled WGS sequence"/>
</dbReference>
<dbReference type="Pfam" id="PF07494">
    <property type="entry name" value="Reg_prop"/>
    <property type="match status" value="1"/>
</dbReference>
<sequence>MLSVDKTDFAVDFLSTVDGLSNAGVEFIRYNSFSNILIIVYQNAVIDLLYEDGEVVTLNQIRNFQNFSGEKRINDMHILNDSIVYLAATYGVSELDILNTEFRSTTLTGVEVSSVHVFEEDLYAATEEGIYRISTNNVNPDDFGNWDLLGPSEGFPMDYSAQGFETFEGALYVGVNDTAFRYENQQLEYFYAETGSTLQFMSHEGTLLLVGFRPGRVVYLHPDGRTGPLPFNCIFTPNYAIEDERGRLWYGNEAVGSDFRYAENFEQGFCESLNFNSPFSEAVWNMSIANGQLWMASGGLDQTLGPIFIRDGFASLINGQWTVYNRDLRDELKGDDLNSSDDDIQVFVTSAINPGNSKVYMGSYIEGLVEVDPASDEITAYNTDNSTLQIAQQDIRVRVGGLAFDEDNNLWVSNNSAPAPLSVLMPGGEWRSFQPGCSQNSVLDIAIDGSGYKWIRLGSSSAGLLLFDEGDMEDPNDDRCRVFTANNSELPSNDVNCVTADIDGDIWVGTTEGVVIFECGSSAFDESCIGTRRIVEQDGFGARLLETENVIDIAVDGANRKWIGTQNGVFLLSPSGEEQVDRFTVANSPLFDNNIVDIAVDQQTGEVFIGTAKGIISYQSDAVEGGRVHRSDILVYPNPVREDYEGPIAINGLARDAVVKITDVTGKLVFETNALGGQAVWNGRDYNGRRVQTGVYLVFSSSNARNTSLNARPDAAVAKIMVIN</sequence>
<keyword evidence="3" id="KW-1185">Reference proteome</keyword>
<name>A0A098S6Z6_9BACT</name>
<evidence type="ECO:0000259" key="1">
    <source>
        <dbReference type="Pfam" id="PF21544"/>
    </source>
</evidence>
<accession>A0A098S6Z6</accession>
<dbReference type="InterPro" id="IPR011110">
    <property type="entry name" value="Reg_prop"/>
</dbReference>
<organism evidence="2 3">
    <name type="scientific">Phaeodactylibacter xiamenensis</name>
    <dbReference type="NCBI Taxonomy" id="1524460"/>
    <lineage>
        <taxon>Bacteria</taxon>
        <taxon>Pseudomonadati</taxon>
        <taxon>Bacteroidota</taxon>
        <taxon>Saprospiria</taxon>
        <taxon>Saprospirales</taxon>
        <taxon>Haliscomenobacteraceae</taxon>
        <taxon>Phaeodactylibacter</taxon>
    </lineage>
</organism>
<protein>
    <recommendedName>
        <fullName evidence="1">PorZ N-terminal beta-propeller domain-containing protein</fullName>
    </recommendedName>
</protein>
<comment type="caution">
    <text evidence="2">The sequence shown here is derived from an EMBL/GenBank/DDBJ whole genome shotgun (WGS) entry which is preliminary data.</text>
</comment>
<dbReference type="InterPro" id="IPR048954">
    <property type="entry name" value="PorZ_N"/>
</dbReference>
<evidence type="ECO:0000313" key="2">
    <source>
        <dbReference type="EMBL" id="KGE87861.1"/>
    </source>
</evidence>
<dbReference type="SUPFAM" id="SSF63829">
    <property type="entry name" value="Calcium-dependent phosphotriesterase"/>
    <property type="match status" value="2"/>
</dbReference>
<proteinExistence type="predicted"/>
<dbReference type="EMBL" id="JPOS01000029">
    <property type="protein sequence ID" value="KGE87861.1"/>
    <property type="molecule type" value="Genomic_DNA"/>
</dbReference>
<feature type="domain" description="PorZ N-terminal beta-propeller" evidence="1">
    <location>
        <begin position="3"/>
        <end position="146"/>
    </location>
</feature>
<dbReference type="SUPFAM" id="SSF101898">
    <property type="entry name" value="NHL repeat"/>
    <property type="match status" value="1"/>
</dbReference>
<dbReference type="STRING" id="1524460.IX84_12070"/>
<reference evidence="2 3" key="1">
    <citation type="journal article" date="2014" name="Int. J. Syst. Evol. Microbiol.">
        <title>Phaeodactylibacter xiamenensis gen. nov., sp. nov., a member of the family Saprospiraceae isolated from the marine alga Phaeodactylum tricornutum.</title>
        <authorList>
            <person name="Chen Z.Jr."/>
            <person name="Lei X."/>
            <person name="Lai Q."/>
            <person name="Li Y."/>
            <person name="Zhang B."/>
            <person name="Zhang J."/>
            <person name="Zhang H."/>
            <person name="Yang L."/>
            <person name="Zheng W."/>
            <person name="Tian Y."/>
            <person name="Yu Z."/>
            <person name="Xu H.Jr."/>
            <person name="Zheng T."/>
        </authorList>
    </citation>
    <scope>NUCLEOTIDE SEQUENCE [LARGE SCALE GENOMIC DNA]</scope>
    <source>
        <strain evidence="2 3">KD52</strain>
    </source>
</reference>